<proteinExistence type="predicted"/>
<dbReference type="STRING" id="329726.AM1_1856"/>
<dbReference type="InterPro" id="IPR014710">
    <property type="entry name" value="RmlC-like_jellyroll"/>
</dbReference>
<feature type="domain" description="TehB/YeaR-like" evidence="1">
    <location>
        <begin position="56"/>
        <end position="131"/>
    </location>
</feature>
<dbReference type="eggNOG" id="COG3615">
    <property type="taxonomic scope" value="Bacteria"/>
</dbReference>
<dbReference type="InterPro" id="IPR015392">
    <property type="entry name" value="TehB/YeaR-like_dom"/>
</dbReference>
<evidence type="ECO:0000313" key="2">
    <source>
        <dbReference type="EMBL" id="ABW26876.1"/>
    </source>
</evidence>
<gene>
    <name evidence="2" type="ordered locus">AM1_1856</name>
</gene>
<dbReference type="HOGENOM" id="CLU_1703095_0_0_3"/>
<dbReference type="KEGG" id="amr:AM1_1856"/>
<dbReference type="EMBL" id="CP000828">
    <property type="protein sequence ID" value="ABW26876.1"/>
    <property type="molecule type" value="Genomic_DNA"/>
</dbReference>
<accession>B0CDF1</accession>
<reference evidence="2 3" key="1">
    <citation type="journal article" date="2008" name="Proc. Natl. Acad. Sci. U.S.A.">
        <title>Niche adaptation and genome expansion in the chlorophyll d-producing cyanobacterium Acaryochloris marina.</title>
        <authorList>
            <person name="Swingley W.D."/>
            <person name="Chen M."/>
            <person name="Cheung P.C."/>
            <person name="Conrad A.L."/>
            <person name="Dejesa L.C."/>
            <person name="Hao J."/>
            <person name="Honchak B.M."/>
            <person name="Karbach L.E."/>
            <person name="Kurdoglu A."/>
            <person name="Lahiri S."/>
            <person name="Mastrian S.D."/>
            <person name="Miyashita H."/>
            <person name="Page L."/>
            <person name="Ramakrishna P."/>
            <person name="Satoh S."/>
            <person name="Sattley W.M."/>
            <person name="Shimada Y."/>
            <person name="Taylor H.L."/>
            <person name="Tomo T."/>
            <person name="Tsuchiya T."/>
            <person name="Wang Z.T."/>
            <person name="Raymond J."/>
            <person name="Mimuro M."/>
            <person name="Blankenship R.E."/>
            <person name="Touchman J.W."/>
        </authorList>
    </citation>
    <scope>NUCLEOTIDE SEQUENCE [LARGE SCALE GENOMIC DNA]</scope>
    <source>
        <strain evidence="3">MBIC 11017</strain>
    </source>
</reference>
<organism evidence="2 3">
    <name type="scientific">Acaryochloris marina (strain MBIC 11017)</name>
    <dbReference type="NCBI Taxonomy" id="329726"/>
    <lineage>
        <taxon>Bacteria</taxon>
        <taxon>Bacillati</taxon>
        <taxon>Cyanobacteriota</taxon>
        <taxon>Cyanophyceae</taxon>
        <taxon>Acaryochloridales</taxon>
        <taxon>Acaryochloridaceae</taxon>
        <taxon>Acaryochloris</taxon>
    </lineage>
</organism>
<dbReference type="Pfam" id="PF12088">
    <property type="entry name" value="DUF3565"/>
    <property type="match status" value="1"/>
</dbReference>
<dbReference type="Pfam" id="PF09313">
    <property type="entry name" value="TehB-like"/>
    <property type="match status" value="1"/>
</dbReference>
<dbReference type="SUPFAM" id="SSF51197">
    <property type="entry name" value="Clavaminate synthase-like"/>
    <property type="match status" value="1"/>
</dbReference>
<keyword evidence="3" id="KW-1185">Reference proteome</keyword>
<dbReference type="Proteomes" id="UP000000268">
    <property type="component" value="Chromosome"/>
</dbReference>
<evidence type="ECO:0000313" key="3">
    <source>
        <dbReference type="Proteomes" id="UP000000268"/>
    </source>
</evidence>
<name>B0CDF1_ACAM1</name>
<evidence type="ECO:0000259" key="1">
    <source>
        <dbReference type="Pfam" id="PF09313"/>
    </source>
</evidence>
<dbReference type="AlphaFoldDB" id="B0CDF1"/>
<sequence length="139" mass="15920">MADLDCGHAQHTRHDPPFFPRPWVMTAAGRESRMGTELDCGWCDRKTIPDGYAPYKRTPVFNAETIPAGLTQHHGTKKGVWGLIHVVEGTLIYRIHHPFYSEETLDPQTSGIVLPEVQHDVQPREDAVFYVEFWRRAQP</sequence>
<protein>
    <recommendedName>
        <fullName evidence="1">TehB/YeaR-like domain-containing protein</fullName>
    </recommendedName>
</protein>
<dbReference type="Gene3D" id="2.60.120.10">
    <property type="entry name" value="Jelly Rolls"/>
    <property type="match status" value="1"/>
</dbReference>
<dbReference type="InterPro" id="IPR021948">
    <property type="entry name" value="DUF3565"/>
</dbReference>